<feature type="binding site" evidence="3">
    <location>
        <position position="307"/>
    </location>
    <ligand>
        <name>Zn(2+)</name>
        <dbReference type="ChEBI" id="CHEBI:29105"/>
        <label>2</label>
    </ligand>
</feature>
<feature type="binding site" evidence="3">
    <location>
        <position position="307"/>
    </location>
    <ligand>
        <name>Mg(2+)</name>
        <dbReference type="ChEBI" id="CHEBI:18420"/>
    </ligand>
</feature>
<dbReference type="GO" id="GO:0046872">
    <property type="term" value="F:metal ion binding"/>
    <property type="evidence" value="ECO:0007669"/>
    <property type="project" value="UniProtKB-KW"/>
</dbReference>
<dbReference type="GO" id="GO:0004035">
    <property type="term" value="F:alkaline phosphatase activity"/>
    <property type="evidence" value="ECO:0007669"/>
    <property type="project" value="TreeGrafter"/>
</dbReference>
<evidence type="ECO:0000256" key="5">
    <source>
        <dbReference type="SAM" id="SignalP"/>
    </source>
</evidence>
<dbReference type="EMBL" id="WHPF01000005">
    <property type="protein sequence ID" value="NNV55452.1"/>
    <property type="molecule type" value="Genomic_DNA"/>
</dbReference>
<sequence length="635" mass="69529">MKYNNYFLCLVFLVVALPALYAQQPIGTTWKPLNNITDWSVANAHSHNDYQQSSPFTAAYAAQFGSIEADIFLYKDSLYVGHELKDIGLHRTLGTFYLQPLASQIQQHGGYPYADTTRTLQLLIDIKTTAIPTLQLLIKQLQNFKAITHCTHLNIVITGNRPPVNTWASYPDFIYFDGNVADTYPASLLPKIAMLSASLEDFTTWNGKGRLNTVDSSKLARVIQTAHNQGKKIRFWAAPDFINAWLQLMHMGIDWINTDHIPELALFMNRLKQDYYQQAKQQPIYTPTYAVDGKPGKVKNVILLIGDGMALPQLYTGYVANHAQLNVFALKNIGLSKTSSLDNFITDSAPGASAFATGEKSKNRSIGVDGTGRALPLLPEILHHNNIVTGLISSGDITDATPAAFYAHNIERDSSVAIYRNLKQSPIKFLLGAGNEHLENIAILKEKNRPLLSGDILHELTPAFTIANTIDSFNPNAGTRMIVVDKQAGLSMQEGRGNWLQIAFEKGLASLSASGNGFFLMTESAQIDYGGHANNIGYVAEEMLDFDQLVGKALAFADSNNETLVIVTADHETGGLTLVDGDYSTGRIGGHFATSDHTALPVMVFAYGPGAQNFSGVYENTALFGKILAAFGIKQ</sequence>
<dbReference type="PANTHER" id="PTHR11596">
    <property type="entry name" value="ALKALINE PHOSPHATASE"/>
    <property type="match status" value="1"/>
</dbReference>
<keyword evidence="7" id="KW-1185">Reference proteome</keyword>
<comment type="caution">
    <text evidence="6">The sequence shown here is derived from an EMBL/GenBank/DDBJ whole genome shotgun (WGS) entry which is preliminary data.</text>
</comment>
<dbReference type="PRINTS" id="PR00113">
    <property type="entry name" value="ALKPHPHTASE"/>
</dbReference>
<dbReference type="InterPro" id="IPR001952">
    <property type="entry name" value="Alkaline_phosphatase"/>
</dbReference>
<evidence type="ECO:0000256" key="4">
    <source>
        <dbReference type="RuleBase" id="RU003946"/>
    </source>
</evidence>
<keyword evidence="3" id="KW-0862">Zinc</keyword>
<feature type="binding site" evidence="3">
    <location>
        <position position="570"/>
    </location>
    <ligand>
        <name>Zn(2+)</name>
        <dbReference type="ChEBI" id="CHEBI:29105"/>
        <label>2</label>
    </ligand>
</feature>
<dbReference type="InterPro" id="IPR039559">
    <property type="entry name" value="AIM6_PI-PLC-like_dom"/>
</dbReference>
<dbReference type="CDD" id="cd16012">
    <property type="entry name" value="ALP"/>
    <property type="match status" value="1"/>
</dbReference>
<keyword evidence="3" id="KW-0460">Magnesium</keyword>
<dbReference type="GO" id="GO:0008081">
    <property type="term" value="F:phosphoric diester hydrolase activity"/>
    <property type="evidence" value="ECO:0007669"/>
    <property type="project" value="InterPro"/>
</dbReference>
<dbReference type="SUPFAM" id="SSF51695">
    <property type="entry name" value="PLC-like phosphodiesterases"/>
    <property type="match status" value="1"/>
</dbReference>
<accession>A0A8J8FDG5</accession>
<name>A0A8J8FDG5_9BACT</name>
<protein>
    <submittedName>
        <fullName evidence="6">Alkaline phosphatase</fullName>
    </submittedName>
</protein>
<dbReference type="RefSeq" id="WP_171607378.1">
    <property type="nucleotide sequence ID" value="NZ_WHPF01000005.1"/>
</dbReference>
<dbReference type="SMART" id="SM00098">
    <property type="entry name" value="alkPPc"/>
    <property type="match status" value="1"/>
</dbReference>
<dbReference type="InterPro" id="IPR017946">
    <property type="entry name" value="PLC-like_Pdiesterase_TIM-brl"/>
</dbReference>
<evidence type="ECO:0000256" key="1">
    <source>
        <dbReference type="ARBA" id="ARBA00022553"/>
    </source>
</evidence>
<evidence type="ECO:0000256" key="3">
    <source>
        <dbReference type="PIRSR" id="PIRSR601952-2"/>
    </source>
</evidence>
<feature type="binding site" evidence="3">
    <location>
        <position position="532"/>
    </location>
    <ligand>
        <name>Zn(2+)</name>
        <dbReference type="ChEBI" id="CHEBI:29105"/>
        <label>2</label>
    </ligand>
</feature>
<dbReference type="Pfam" id="PF00245">
    <property type="entry name" value="Alk_phosphatase"/>
    <property type="match status" value="2"/>
</dbReference>
<evidence type="ECO:0000313" key="6">
    <source>
        <dbReference type="EMBL" id="NNV55452.1"/>
    </source>
</evidence>
<dbReference type="GO" id="GO:0006629">
    <property type="term" value="P:lipid metabolic process"/>
    <property type="evidence" value="ECO:0007669"/>
    <property type="project" value="InterPro"/>
</dbReference>
<feature type="binding site" evidence="3">
    <location>
        <position position="399"/>
    </location>
    <ligand>
        <name>Mg(2+)</name>
        <dbReference type="ChEBI" id="CHEBI:18420"/>
    </ligand>
</feature>
<gene>
    <name evidence="6" type="ORF">GD597_08290</name>
</gene>
<dbReference type="SUPFAM" id="SSF53649">
    <property type="entry name" value="Alkaline phosphatase-like"/>
    <property type="match status" value="1"/>
</dbReference>
<dbReference type="AlphaFoldDB" id="A0A8J8FDG5"/>
<feature type="signal peptide" evidence="5">
    <location>
        <begin position="1"/>
        <end position="21"/>
    </location>
</feature>
<dbReference type="Gene3D" id="3.40.720.10">
    <property type="entry name" value="Alkaline Phosphatase, subunit A"/>
    <property type="match status" value="1"/>
</dbReference>
<comment type="cofactor">
    <cofactor evidence="3">
        <name>Zn(2+)</name>
        <dbReference type="ChEBI" id="CHEBI:29105"/>
    </cofactor>
    <text evidence="3">Binds 2 Zn(2+) ions.</text>
</comment>
<feature type="active site" description="Phosphoserine intermediate" evidence="2">
    <location>
        <position position="348"/>
    </location>
</feature>
<evidence type="ECO:0000256" key="2">
    <source>
        <dbReference type="PIRSR" id="PIRSR601952-1"/>
    </source>
</evidence>
<feature type="binding site" evidence="3">
    <location>
        <position position="523"/>
    </location>
    <ligand>
        <name>Mg(2+)</name>
        <dbReference type="ChEBI" id="CHEBI:18420"/>
    </ligand>
</feature>
<comment type="cofactor">
    <cofactor evidence="3">
        <name>Mg(2+)</name>
        <dbReference type="ChEBI" id="CHEBI:18420"/>
    </cofactor>
    <text evidence="3">Binds 1 Mg(2+) ion.</text>
</comment>
<organism evidence="6 7">
    <name type="scientific">Limnovirga soli</name>
    <dbReference type="NCBI Taxonomy" id="2656915"/>
    <lineage>
        <taxon>Bacteria</taxon>
        <taxon>Pseudomonadati</taxon>
        <taxon>Bacteroidota</taxon>
        <taxon>Chitinophagia</taxon>
        <taxon>Chitinophagales</taxon>
        <taxon>Chitinophagaceae</taxon>
        <taxon>Limnovirga</taxon>
    </lineage>
</organism>
<evidence type="ECO:0000313" key="7">
    <source>
        <dbReference type="Proteomes" id="UP000598971"/>
    </source>
</evidence>
<proteinExistence type="inferred from homology"/>
<dbReference type="Proteomes" id="UP000598971">
    <property type="component" value="Unassembled WGS sequence"/>
</dbReference>
<dbReference type="InterPro" id="IPR017850">
    <property type="entry name" value="Alkaline_phosphatase_core_sf"/>
</dbReference>
<feature type="binding site" evidence="3">
    <location>
        <position position="401"/>
    </location>
    <ligand>
        <name>Mg(2+)</name>
        <dbReference type="ChEBI" id="CHEBI:18420"/>
    </ligand>
</feature>
<keyword evidence="1" id="KW-0597">Phosphoprotein</keyword>
<reference evidence="6" key="1">
    <citation type="submission" date="2019-10" db="EMBL/GenBank/DDBJ databases">
        <title>Draft genome sequence of Panacibacter sp. KCS-6.</title>
        <authorList>
            <person name="Yim K.J."/>
        </authorList>
    </citation>
    <scope>NUCLEOTIDE SEQUENCE</scope>
    <source>
        <strain evidence="6">KCS-6</strain>
    </source>
</reference>
<dbReference type="CDD" id="cd08577">
    <property type="entry name" value="PI-PLCc_GDPD_SF_unchar3"/>
    <property type="match status" value="1"/>
</dbReference>
<dbReference type="PANTHER" id="PTHR11596:SF5">
    <property type="entry name" value="ALKALINE PHOSPHATASE"/>
    <property type="match status" value="1"/>
</dbReference>
<feature type="binding site" evidence="3">
    <location>
        <position position="528"/>
    </location>
    <ligand>
        <name>Zn(2+)</name>
        <dbReference type="ChEBI" id="CHEBI:29105"/>
        <label>2</label>
    </ligand>
</feature>
<comment type="similarity">
    <text evidence="4">Belongs to the alkaline phosphatase family.</text>
</comment>
<feature type="binding site" evidence="3">
    <location>
        <position position="571"/>
    </location>
    <ligand>
        <name>Zn(2+)</name>
        <dbReference type="ChEBI" id="CHEBI:29105"/>
        <label>2</label>
    </ligand>
</feature>
<feature type="chain" id="PRO_5035181883" evidence="5">
    <location>
        <begin position="22"/>
        <end position="635"/>
    </location>
</feature>
<keyword evidence="3" id="KW-0479">Metal-binding</keyword>
<keyword evidence="5" id="KW-0732">Signal</keyword>